<comment type="caution">
    <text evidence="3">The sequence shown here is derived from an EMBL/GenBank/DDBJ whole genome shotgun (WGS) entry which is preliminary data.</text>
</comment>
<feature type="compositionally biased region" description="Low complexity" evidence="1">
    <location>
        <begin position="38"/>
        <end position="63"/>
    </location>
</feature>
<organism evidence="3 4">
    <name type="scientific">Egicoccus halophilus</name>
    <dbReference type="NCBI Taxonomy" id="1670830"/>
    <lineage>
        <taxon>Bacteria</taxon>
        <taxon>Bacillati</taxon>
        <taxon>Actinomycetota</taxon>
        <taxon>Nitriliruptoria</taxon>
        <taxon>Egicoccales</taxon>
        <taxon>Egicoccaceae</taxon>
        <taxon>Egicoccus</taxon>
    </lineage>
</organism>
<gene>
    <name evidence="3" type="ORF">GCM10011354_29850</name>
</gene>
<dbReference type="PROSITE" id="PS51257">
    <property type="entry name" value="PROKAR_LIPOPROTEIN"/>
    <property type="match status" value="1"/>
</dbReference>
<dbReference type="Proteomes" id="UP000650511">
    <property type="component" value="Unassembled WGS sequence"/>
</dbReference>
<reference evidence="3" key="2">
    <citation type="submission" date="2020-09" db="EMBL/GenBank/DDBJ databases">
        <authorList>
            <person name="Sun Q."/>
            <person name="Zhou Y."/>
        </authorList>
    </citation>
    <scope>NUCLEOTIDE SEQUENCE</scope>
    <source>
        <strain evidence="3">CGMCC 1.14988</strain>
    </source>
</reference>
<feature type="compositionally biased region" description="Pro residues" evidence="1">
    <location>
        <begin position="75"/>
        <end position="87"/>
    </location>
</feature>
<keyword evidence="4" id="KW-1185">Reference proteome</keyword>
<dbReference type="RefSeq" id="WP_130650388.1">
    <property type="nucleotide sequence ID" value="NZ_BMHA01000012.1"/>
</dbReference>
<dbReference type="AlphaFoldDB" id="A0A8J3EV72"/>
<evidence type="ECO:0000313" key="4">
    <source>
        <dbReference type="Proteomes" id="UP000650511"/>
    </source>
</evidence>
<feature type="chain" id="PRO_5039313387" evidence="2">
    <location>
        <begin position="20"/>
        <end position="362"/>
    </location>
</feature>
<sequence>MALLRLRLLCCLLLAVVTAACGLLSDSVTFQAPEPGDPAATPQATSTPTDEAAPAPTTAPQQPRTDGTDDEAGPVLPPAPEMPPPYELHPDETHPNAKALGAEVAQTLTTYGPDETFEDVTGRLADGATRERLAEEAAGLYHPDAWSRGEVVYPQFGGLTADRASIMVVLRQTIGEPGADEARTEVRTIDVRLRLREDVWLLEGIASDGGVPVPRPDDLPEEAVAVLDDERIELPDSSRWDIHRGATEPELLELLTRLADEVGDVGVVVLETGHPYHVFGTDRMSDHLRGRAVDIHRLGGELVIEGHTSLESETRRVVEWLYDEPSRPIIGSPWALDGYGGRSFTDAVHLDHVHAAVRPRRD</sequence>
<evidence type="ECO:0000256" key="2">
    <source>
        <dbReference type="SAM" id="SignalP"/>
    </source>
</evidence>
<feature type="region of interest" description="Disordered" evidence="1">
    <location>
        <begin position="34"/>
        <end position="94"/>
    </location>
</feature>
<accession>A0A8J3EV72</accession>
<proteinExistence type="predicted"/>
<reference evidence="3" key="1">
    <citation type="journal article" date="2014" name="Int. J. Syst. Evol. Microbiol.">
        <title>Complete genome sequence of Corynebacterium casei LMG S-19264T (=DSM 44701T), isolated from a smear-ripened cheese.</title>
        <authorList>
            <consortium name="US DOE Joint Genome Institute (JGI-PGF)"/>
            <person name="Walter F."/>
            <person name="Albersmeier A."/>
            <person name="Kalinowski J."/>
            <person name="Ruckert C."/>
        </authorList>
    </citation>
    <scope>NUCLEOTIDE SEQUENCE</scope>
    <source>
        <strain evidence="3">CGMCC 1.14988</strain>
    </source>
</reference>
<name>A0A8J3EV72_9ACTN</name>
<protein>
    <submittedName>
        <fullName evidence="3">Uncharacterized protein</fullName>
    </submittedName>
</protein>
<keyword evidence="2" id="KW-0732">Signal</keyword>
<evidence type="ECO:0000313" key="3">
    <source>
        <dbReference type="EMBL" id="GGI08592.1"/>
    </source>
</evidence>
<feature type="signal peptide" evidence="2">
    <location>
        <begin position="1"/>
        <end position="19"/>
    </location>
</feature>
<dbReference type="OrthoDB" id="3436074at2"/>
<evidence type="ECO:0000256" key="1">
    <source>
        <dbReference type="SAM" id="MobiDB-lite"/>
    </source>
</evidence>
<dbReference type="EMBL" id="BMHA01000012">
    <property type="protein sequence ID" value="GGI08592.1"/>
    <property type="molecule type" value="Genomic_DNA"/>
</dbReference>